<organism evidence="1 2">
    <name type="scientific">Punica granatum</name>
    <name type="common">Pomegranate</name>
    <dbReference type="NCBI Taxonomy" id="22663"/>
    <lineage>
        <taxon>Eukaryota</taxon>
        <taxon>Viridiplantae</taxon>
        <taxon>Streptophyta</taxon>
        <taxon>Embryophyta</taxon>
        <taxon>Tracheophyta</taxon>
        <taxon>Spermatophyta</taxon>
        <taxon>Magnoliopsida</taxon>
        <taxon>eudicotyledons</taxon>
        <taxon>Gunneridae</taxon>
        <taxon>Pentapetalae</taxon>
        <taxon>rosids</taxon>
        <taxon>malvids</taxon>
        <taxon>Myrtales</taxon>
        <taxon>Lythraceae</taxon>
        <taxon>Punica</taxon>
    </lineage>
</organism>
<dbReference type="Proteomes" id="UP000233551">
    <property type="component" value="Unassembled WGS sequence"/>
</dbReference>
<feature type="non-terminal residue" evidence="1">
    <location>
        <position position="1"/>
    </location>
</feature>
<gene>
    <name evidence="1" type="ORF">CRG98_049471</name>
</gene>
<dbReference type="EMBL" id="PGOL01040199">
    <property type="protein sequence ID" value="PKI18255.1"/>
    <property type="molecule type" value="Genomic_DNA"/>
</dbReference>
<comment type="caution">
    <text evidence="1">The sequence shown here is derived from an EMBL/GenBank/DDBJ whole genome shotgun (WGS) entry which is preliminary data.</text>
</comment>
<name>A0A2I0HEN0_PUNGR</name>
<accession>A0A2I0HEN0</accession>
<protein>
    <submittedName>
        <fullName evidence="1">Uncharacterized protein</fullName>
    </submittedName>
</protein>
<sequence>KFPYAGPQPIEAQQETIAGKAVVVVGAH</sequence>
<reference evidence="1 2" key="1">
    <citation type="submission" date="2017-11" db="EMBL/GenBank/DDBJ databases">
        <title>De-novo sequencing of pomegranate (Punica granatum L.) genome.</title>
        <authorList>
            <person name="Akparov Z."/>
            <person name="Amiraslanov A."/>
            <person name="Hajiyeva S."/>
            <person name="Abbasov M."/>
            <person name="Kaur K."/>
            <person name="Hamwieh A."/>
            <person name="Solovyev V."/>
            <person name="Salamov A."/>
            <person name="Braich B."/>
            <person name="Kosarev P."/>
            <person name="Mahmoud A."/>
            <person name="Hajiyev E."/>
            <person name="Babayeva S."/>
            <person name="Izzatullayeva V."/>
            <person name="Mammadov A."/>
            <person name="Mammadov A."/>
            <person name="Sharifova S."/>
            <person name="Ojaghi J."/>
            <person name="Eynullazada K."/>
            <person name="Bayramov B."/>
            <person name="Abdulazimova A."/>
            <person name="Shahmuradov I."/>
        </authorList>
    </citation>
    <scope>NUCLEOTIDE SEQUENCE [LARGE SCALE GENOMIC DNA]</scope>
    <source>
        <strain evidence="2">cv. AG2017</strain>
        <tissue evidence="1">Leaf</tissue>
    </source>
</reference>
<proteinExistence type="predicted"/>
<dbReference type="AlphaFoldDB" id="A0A2I0HEN0"/>
<evidence type="ECO:0000313" key="1">
    <source>
        <dbReference type="EMBL" id="PKI18255.1"/>
    </source>
</evidence>
<keyword evidence="2" id="KW-1185">Reference proteome</keyword>
<evidence type="ECO:0000313" key="2">
    <source>
        <dbReference type="Proteomes" id="UP000233551"/>
    </source>
</evidence>